<feature type="domain" description="Phosphate acetyl/butaryl transferase" evidence="9">
    <location>
        <begin position="3"/>
        <end position="327"/>
    </location>
</feature>
<keyword evidence="7" id="KW-0012">Acyltransferase</keyword>
<dbReference type="InterPro" id="IPR042112">
    <property type="entry name" value="P_AcTrfase_dom2"/>
</dbReference>
<dbReference type="InterPro" id="IPR050500">
    <property type="entry name" value="Phos_Acetyltrans/Butyryltrans"/>
</dbReference>
<name>A0A1F4U712_UNCSA</name>
<reference evidence="10 11" key="1">
    <citation type="journal article" date="2016" name="Nat. Commun.">
        <title>Thousands of microbial genomes shed light on interconnected biogeochemical processes in an aquifer system.</title>
        <authorList>
            <person name="Anantharaman K."/>
            <person name="Brown C.T."/>
            <person name="Hug L.A."/>
            <person name="Sharon I."/>
            <person name="Castelle C.J."/>
            <person name="Probst A.J."/>
            <person name="Thomas B.C."/>
            <person name="Singh A."/>
            <person name="Wilkins M.J."/>
            <person name="Karaoz U."/>
            <person name="Brodie E.L."/>
            <person name="Williams K.H."/>
            <person name="Hubbard S.S."/>
            <person name="Banfield J.F."/>
        </authorList>
    </citation>
    <scope>NUCLEOTIDE SEQUENCE [LARGE SCALE GENOMIC DNA]</scope>
</reference>
<dbReference type="PANTHER" id="PTHR43356:SF3">
    <property type="entry name" value="PHOSPHATE ACETYLTRANSFERASE"/>
    <property type="match status" value="1"/>
</dbReference>
<dbReference type="Gene3D" id="3.40.50.10950">
    <property type="match status" value="1"/>
</dbReference>
<evidence type="ECO:0000256" key="4">
    <source>
        <dbReference type="ARBA" id="ARBA00012707"/>
    </source>
</evidence>
<proteinExistence type="inferred from homology"/>
<comment type="pathway">
    <text evidence="2">Metabolic intermediate biosynthesis; acetyl-CoA biosynthesis; acetyl-CoA from acetate: step 2/2.</text>
</comment>
<protein>
    <recommendedName>
        <fullName evidence="5">Phosphate acetyltransferase</fullName>
        <ecNumber evidence="4">2.3.1.8</ecNumber>
    </recommendedName>
    <alternativeName>
        <fullName evidence="8">Phosphotransacetylase</fullName>
    </alternativeName>
</protein>
<dbReference type="EC" id="2.3.1.8" evidence="4"/>
<dbReference type="Pfam" id="PF01515">
    <property type="entry name" value="PTA_PTB"/>
    <property type="match status" value="1"/>
</dbReference>
<evidence type="ECO:0000256" key="6">
    <source>
        <dbReference type="ARBA" id="ARBA00022679"/>
    </source>
</evidence>
<dbReference type="InterPro" id="IPR012147">
    <property type="entry name" value="P_Ac_Bu_trans"/>
</dbReference>
<organism evidence="10 11">
    <name type="scientific">candidate division WOR-1 bacterium RIFOXYC2_FULL_46_14</name>
    <dbReference type="NCBI Taxonomy" id="1802587"/>
    <lineage>
        <taxon>Bacteria</taxon>
        <taxon>Bacillati</taxon>
        <taxon>Saganbacteria</taxon>
    </lineage>
</organism>
<evidence type="ECO:0000256" key="2">
    <source>
        <dbReference type="ARBA" id="ARBA00004989"/>
    </source>
</evidence>
<comment type="catalytic activity">
    <reaction evidence="1">
        <text>acetyl-CoA + phosphate = acetyl phosphate + CoA</text>
        <dbReference type="Rhea" id="RHEA:19521"/>
        <dbReference type="ChEBI" id="CHEBI:22191"/>
        <dbReference type="ChEBI" id="CHEBI:43474"/>
        <dbReference type="ChEBI" id="CHEBI:57287"/>
        <dbReference type="ChEBI" id="CHEBI:57288"/>
        <dbReference type="EC" id="2.3.1.8"/>
    </reaction>
</comment>
<dbReference type="PANTHER" id="PTHR43356">
    <property type="entry name" value="PHOSPHATE ACETYLTRANSFERASE"/>
    <property type="match status" value="1"/>
</dbReference>
<evidence type="ECO:0000313" key="10">
    <source>
        <dbReference type="EMBL" id="OGC40754.1"/>
    </source>
</evidence>
<sequence>MNFIKDIWTKAKALDKKIVLPESYDPRVLKAAAIILQSKLARVVLVGNESKIKNLAIQNNADISRAEIANPATFSKFEKYVEAFKKKREHKGMTIEKAREILSEDPVFFAAMMADQCDADGVVSGAINFTANTIKAAAYCIGLADGISIISSFFVMLTPKHEFGEDGMLFYADCGVIPNPNSQQLAEIAISTADSFVKLTGLEPRVAMLSFSTKTSAEHPDASKVIEATKIAKEKAPQLILDGELQVDAALVPSIGNRKAPGSPVSGNANILIFPDLDAGNIGYKLTERLGGATALGPILQGSKRPINDLSRGCSVDDIVNVTAITAVQCQ</sequence>
<evidence type="ECO:0000256" key="3">
    <source>
        <dbReference type="ARBA" id="ARBA00005656"/>
    </source>
</evidence>
<dbReference type="Gene3D" id="3.40.50.10750">
    <property type="entry name" value="Isocitrate/Isopropylmalate dehydrogenase-like"/>
    <property type="match status" value="1"/>
</dbReference>
<comment type="similarity">
    <text evidence="3">Belongs to the phosphate acetyltransferase and butyryltransferase family.</text>
</comment>
<dbReference type="InterPro" id="IPR042113">
    <property type="entry name" value="P_AcTrfase_dom1"/>
</dbReference>
<evidence type="ECO:0000256" key="7">
    <source>
        <dbReference type="ARBA" id="ARBA00023315"/>
    </source>
</evidence>
<evidence type="ECO:0000256" key="1">
    <source>
        <dbReference type="ARBA" id="ARBA00000705"/>
    </source>
</evidence>
<evidence type="ECO:0000259" key="9">
    <source>
        <dbReference type="Pfam" id="PF01515"/>
    </source>
</evidence>
<comment type="caution">
    <text evidence="10">The sequence shown here is derived from an EMBL/GenBank/DDBJ whole genome shotgun (WGS) entry which is preliminary data.</text>
</comment>
<dbReference type="EMBL" id="MEUJ01000002">
    <property type="protein sequence ID" value="OGC40754.1"/>
    <property type="molecule type" value="Genomic_DNA"/>
</dbReference>
<dbReference type="GO" id="GO:0008959">
    <property type="term" value="F:phosphate acetyltransferase activity"/>
    <property type="evidence" value="ECO:0007669"/>
    <property type="project" value="UniProtKB-EC"/>
</dbReference>
<accession>A0A1F4U712</accession>
<dbReference type="NCBIfam" id="NF007233">
    <property type="entry name" value="PRK09653.1"/>
    <property type="match status" value="1"/>
</dbReference>
<dbReference type="SUPFAM" id="SSF53659">
    <property type="entry name" value="Isocitrate/Isopropylmalate dehydrogenase-like"/>
    <property type="match status" value="1"/>
</dbReference>
<dbReference type="Proteomes" id="UP000179242">
    <property type="component" value="Unassembled WGS sequence"/>
</dbReference>
<dbReference type="NCBIfam" id="TIGR00651">
    <property type="entry name" value="pta"/>
    <property type="match status" value="1"/>
</dbReference>
<dbReference type="PIRSF" id="PIRSF000428">
    <property type="entry name" value="P_Ac_trans"/>
    <property type="match status" value="1"/>
</dbReference>
<evidence type="ECO:0000256" key="8">
    <source>
        <dbReference type="ARBA" id="ARBA00031108"/>
    </source>
</evidence>
<dbReference type="AlphaFoldDB" id="A0A1F4U712"/>
<keyword evidence="6 10" id="KW-0808">Transferase</keyword>
<dbReference type="InterPro" id="IPR002505">
    <property type="entry name" value="PTA_PTB"/>
</dbReference>
<evidence type="ECO:0000313" key="11">
    <source>
        <dbReference type="Proteomes" id="UP000179242"/>
    </source>
</evidence>
<evidence type="ECO:0000256" key="5">
    <source>
        <dbReference type="ARBA" id="ARBA00021528"/>
    </source>
</evidence>
<dbReference type="InterPro" id="IPR004614">
    <property type="entry name" value="P_AcTrfase"/>
</dbReference>
<gene>
    <name evidence="10" type="ORF">A2438_00440</name>
</gene>